<evidence type="ECO:0000313" key="3">
    <source>
        <dbReference type="EnsemblMetazoa" id="CapteP195661"/>
    </source>
</evidence>
<reference evidence="3" key="3">
    <citation type="submission" date="2015-06" db="UniProtKB">
        <authorList>
            <consortium name="EnsemblMetazoa"/>
        </authorList>
    </citation>
    <scope>IDENTIFICATION</scope>
</reference>
<reference evidence="4" key="1">
    <citation type="submission" date="2012-12" db="EMBL/GenBank/DDBJ databases">
        <authorList>
            <person name="Hellsten U."/>
            <person name="Grimwood J."/>
            <person name="Chapman J.A."/>
            <person name="Shapiro H."/>
            <person name="Aerts A."/>
            <person name="Otillar R.P."/>
            <person name="Terry A.Y."/>
            <person name="Boore J.L."/>
            <person name="Simakov O."/>
            <person name="Marletaz F."/>
            <person name="Cho S.-J."/>
            <person name="Edsinger-Gonzales E."/>
            <person name="Havlak P."/>
            <person name="Kuo D.-H."/>
            <person name="Larsson T."/>
            <person name="Lv J."/>
            <person name="Arendt D."/>
            <person name="Savage R."/>
            <person name="Osoegawa K."/>
            <person name="de Jong P."/>
            <person name="Lindberg D.R."/>
            <person name="Seaver E.C."/>
            <person name="Weisblat D.A."/>
            <person name="Putnam N.H."/>
            <person name="Grigoriev I.V."/>
            <person name="Rokhsar D.S."/>
        </authorList>
    </citation>
    <scope>NUCLEOTIDE SEQUENCE</scope>
    <source>
        <strain evidence="4">I ESC-2004</strain>
    </source>
</reference>
<organism evidence="3 4">
    <name type="scientific">Capitella teleta</name>
    <name type="common">Polychaete worm</name>
    <dbReference type="NCBI Taxonomy" id="283909"/>
    <lineage>
        <taxon>Eukaryota</taxon>
        <taxon>Metazoa</taxon>
        <taxon>Spiralia</taxon>
        <taxon>Lophotrochozoa</taxon>
        <taxon>Annelida</taxon>
        <taxon>Polychaeta</taxon>
        <taxon>Sedentaria</taxon>
        <taxon>Scolecida</taxon>
        <taxon>Capitellidae</taxon>
        <taxon>Capitella</taxon>
    </lineage>
</organism>
<dbReference type="Pfam" id="PF00685">
    <property type="entry name" value="Sulfotransfer_1"/>
    <property type="match status" value="1"/>
</dbReference>
<reference evidence="4" key="2">
    <citation type="journal article" date="2013" name="Nature">
        <title>Insights into bilaterian evolution from three spiralian genomes.</title>
        <authorList>
            <person name="Simakov O."/>
            <person name="Marletaz F."/>
            <person name="Cho S.J."/>
            <person name="Edsinger-Gonzales E."/>
            <person name="Havlak P."/>
            <person name="Hellsten U."/>
            <person name="Kuo D.H."/>
            <person name="Larsson T."/>
            <person name="Lv J."/>
            <person name="Arendt D."/>
            <person name="Savage R."/>
            <person name="Osoegawa K."/>
            <person name="de Jong P."/>
            <person name="Grimwood J."/>
            <person name="Chapman J.A."/>
            <person name="Shapiro H."/>
            <person name="Aerts A."/>
            <person name="Otillar R.P."/>
            <person name="Terry A.Y."/>
            <person name="Boore J.L."/>
            <person name="Grigoriev I.V."/>
            <person name="Lindberg D.R."/>
            <person name="Seaver E.C."/>
            <person name="Weisblat D.A."/>
            <person name="Putnam N.H."/>
            <person name="Rokhsar D.S."/>
        </authorList>
    </citation>
    <scope>NUCLEOTIDE SEQUENCE</scope>
    <source>
        <strain evidence="4">I ESC-2004</strain>
    </source>
</reference>
<dbReference type="InterPro" id="IPR000863">
    <property type="entry name" value="Sulfotransferase_dom"/>
</dbReference>
<sequence>MPCSKGKLMLKFCICITVCLIFSVMLHRYCVKEFKSLKVMYNVGYNIITEPSTTQSSIPTSTTPTTSARTTSIIPPQDTHELHDVTNSLTIDNDIDNLDAEDIPFLKNYKNPCWYESVSSNYDYSRNRLMSKYKWEDGADRKGIKRMQQIFMSRDSDGESWRLRCLPYFYIAGFSKCGTTDLFINLFKNPLLSKPFHKEFPYWNWARWRVALNESRYQAANWKRVSPFKHYVDMFDVASENIRTNFTVQAGNTTFHEIITGDGSPSHAWSFPSFRGLKPNNLSKKRGRNLEPEYTIADIIKMLTPKAKIIFIMRDPIERLFSDYFYFQPEAPKSKEEFAELVIQSVRWFNLCFEKYSPRACVYNAKAYDVKGHIRAWNGLYAIYLKDWLKVFPRDQVLVLFLEDYRQRKTELLQEVSEFLGTGIPDAQYFREDELPVNARREEHKSVGDMTARTREVLENFYRPWTKALKTLLESNGFPTPPWPS</sequence>
<feature type="domain" description="Sulfotransferase" evidence="2">
    <location>
        <begin position="171"/>
        <end position="423"/>
    </location>
</feature>
<dbReference type="Gene3D" id="3.40.50.300">
    <property type="entry name" value="P-loop containing nucleotide triphosphate hydrolases"/>
    <property type="match status" value="1"/>
</dbReference>
<protein>
    <recommendedName>
        <fullName evidence="2">Sulfotransferase domain-containing protein</fullName>
    </recommendedName>
</protein>
<proteinExistence type="predicted"/>
<dbReference type="EMBL" id="AMQN01000453">
    <property type="status" value="NOT_ANNOTATED_CDS"/>
    <property type="molecule type" value="Genomic_DNA"/>
</dbReference>
<name>X1ZVC5_CAPTE</name>
<feature type="region of interest" description="Disordered" evidence="1">
    <location>
        <begin position="54"/>
        <end position="73"/>
    </location>
</feature>
<dbReference type="PANTHER" id="PTHR15723">
    <property type="entry name" value="CARBOHYDRATE SULFOTRANSFERASE 15"/>
    <property type="match status" value="1"/>
</dbReference>
<dbReference type="GO" id="GO:0050659">
    <property type="term" value="F:N-acetylgalactosamine 4-sulfate 6-O-sulfotransferase activity"/>
    <property type="evidence" value="ECO:0007669"/>
    <property type="project" value="TreeGrafter"/>
</dbReference>
<dbReference type="PANTHER" id="PTHR15723:SF0">
    <property type="entry name" value="CARBOHYDRATE SULFOTRANSFERASE 15"/>
    <property type="match status" value="1"/>
</dbReference>
<evidence type="ECO:0000256" key="1">
    <source>
        <dbReference type="SAM" id="MobiDB-lite"/>
    </source>
</evidence>
<dbReference type="Proteomes" id="UP000014760">
    <property type="component" value="Unassembled WGS sequence"/>
</dbReference>
<dbReference type="OrthoDB" id="526228at2759"/>
<dbReference type="InterPro" id="IPR052654">
    <property type="entry name" value="CS_Sulfotransferase"/>
</dbReference>
<dbReference type="GO" id="GO:0019319">
    <property type="term" value="P:hexose biosynthetic process"/>
    <property type="evidence" value="ECO:0007669"/>
    <property type="project" value="TreeGrafter"/>
</dbReference>
<dbReference type="EnsemblMetazoa" id="CapteT195661">
    <property type="protein sequence ID" value="CapteP195661"/>
    <property type="gene ID" value="CapteG195661"/>
</dbReference>
<keyword evidence="4" id="KW-1185">Reference proteome</keyword>
<dbReference type="AlphaFoldDB" id="X1ZVC5"/>
<evidence type="ECO:0000259" key="2">
    <source>
        <dbReference type="Pfam" id="PF00685"/>
    </source>
</evidence>
<evidence type="ECO:0000313" key="4">
    <source>
        <dbReference type="Proteomes" id="UP000014760"/>
    </source>
</evidence>
<dbReference type="InterPro" id="IPR027417">
    <property type="entry name" value="P-loop_NTPase"/>
</dbReference>
<dbReference type="SUPFAM" id="SSF52540">
    <property type="entry name" value="P-loop containing nucleoside triphosphate hydrolases"/>
    <property type="match status" value="1"/>
</dbReference>
<dbReference type="OMA" id="MWDKKGL"/>
<dbReference type="HOGENOM" id="CLU_017703_2_0_1"/>
<accession>X1ZVC5</accession>